<evidence type="ECO:0000313" key="4">
    <source>
        <dbReference type="Proteomes" id="UP001595925"/>
    </source>
</evidence>
<protein>
    <submittedName>
        <fullName evidence="3">Galactonate dehydratase</fullName>
        <ecNumber evidence="3">4.2.1.6</ecNumber>
    </submittedName>
</protein>
<dbReference type="Pfam" id="PF02746">
    <property type="entry name" value="MR_MLE_N"/>
    <property type="match status" value="1"/>
</dbReference>
<dbReference type="EMBL" id="JBHSJG010000012">
    <property type="protein sequence ID" value="MFC4986922.1"/>
    <property type="molecule type" value="Genomic_DNA"/>
</dbReference>
<gene>
    <name evidence="3" type="primary">dgoD</name>
    <name evidence="3" type="ORF">ACFPFO_03875</name>
</gene>
<dbReference type="SMART" id="SM00922">
    <property type="entry name" value="MR_MLE"/>
    <property type="match status" value="1"/>
</dbReference>
<feature type="domain" description="Mandelate racemase/muconate lactonizing enzyme C-terminal" evidence="2">
    <location>
        <begin position="126"/>
        <end position="231"/>
    </location>
</feature>
<dbReference type="InterPro" id="IPR029065">
    <property type="entry name" value="Enolase_C-like"/>
</dbReference>
<dbReference type="AlphaFoldDB" id="A0ABD5QB58"/>
<proteinExistence type="predicted"/>
<evidence type="ECO:0000313" key="3">
    <source>
        <dbReference type="EMBL" id="MFC4986922.1"/>
    </source>
</evidence>
<dbReference type="InterPro" id="IPR013342">
    <property type="entry name" value="Mandelate_racemase_C"/>
</dbReference>
<keyword evidence="4" id="KW-1185">Reference proteome</keyword>
<dbReference type="PANTHER" id="PTHR48080">
    <property type="entry name" value="D-GALACTONATE DEHYDRATASE-RELATED"/>
    <property type="match status" value="1"/>
</dbReference>
<dbReference type="Pfam" id="PF13378">
    <property type="entry name" value="MR_MLE_C"/>
    <property type="match status" value="1"/>
</dbReference>
<dbReference type="SUPFAM" id="SSF54826">
    <property type="entry name" value="Enolase N-terminal domain-like"/>
    <property type="match status" value="1"/>
</dbReference>
<comment type="caution">
    <text evidence="3">The sequence shown here is derived from an EMBL/GenBank/DDBJ whole genome shotgun (WGS) entry which is preliminary data.</text>
</comment>
<evidence type="ECO:0000259" key="2">
    <source>
        <dbReference type="SMART" id="SM00922"/>
    </source>
</evidence>
<dbReference type="InterPro" id="IPR036849">
    <property type="entry name" value="Enolase-like_C_sf"/>
</dbReference>
<keyword evidence="1 3" id="KW-0456">Lyase</keyword>
<organism evidence="3 4">
    <name type="scientific">Saliphagus infecundisoli</name>
    <dbReference type="NCBI Taxonomy" id="1849069"/>
    <lineage>
        <taxon>Archaea</taxon>
        <taxon>Methanobacteriati</taxon>
        <taxon>Methanobacteriota</taxon>
        <taxon>Stenosarchaea group</taxon>
        <taxon>Halobacteria</taxon>
        <taxon>Halobacteriales</taxon>
        <taxon>Natrialbaceae</taxon>
        <taxon>Saliphagus</taxon>
    </lineage>
</organism>
<dbReference type="InterPro" id="IPR013341">
    <property type="entry name" value="Mandelate_racemase_N_dom"/>
</dbReference>
<dbReference type="Proteomes" id="UP001595925">
    <property type="component" value="Unassembled WGS sequence"/>
</dbReference>
<name>A0ABD5QB58_9EURY</name>
<evidence type="ECO:0000256" key="1">
    <source>
        <dbReference type="ARBA" id="ARBA00023239"/>
    </source>
</evidence>
<accession>A0ABD5QB58</accession>
<dbReference type="SUPFAM" id="SSF51604">
    <property type="entry name" value="Enolase C-terminal domain-like"/>
    <property type="match status" value="1"/>
</dbReference>
<dbReference type="NCBIfam" id="NF010624">
    <property type="entry name" value="PRK14017.1"/>
    <property type="match status" value="1"/>
</dbReference>
<dbReference type="RefSeq" id="WP_224829106.1">
    <property type="nucleotide sequence ID" value="NZ_JAIVEF010000015.1"/>
</dbReference>
<dbReference type="Gene3D" id="3.20.20.120">
    <property type="entry name" value="Enolase-like C-terminal domain"/>
    <property type="match status" value="1"/>
</dbReference>
<reference evidence="3 4" key="1">
    <citation type="journal article" date="2019" name="Int. J. Syst. Evol. Microbiol.">
        <title>The Global Catalogue of Microorganisms (GCM) 10K type strain sequencing project: providing services to taxonomists for standard genome sequencing and annotation.</title>
        <authorList>
            <consortium name="The Broad Institute Genomics Platform"/>
            <consortium name="The Broad Institute Genome Sequencing Center for Infectious Disease"/>
            <person name="Wu L."/>
            <person name="Ma J."/>
        </authorList>
    </citation>
    <scope>NUCLEOTIDE SEQUENCE [LARGE SCALE GENOMIC DNA]</scope>
    <source>
        <strain evidence="3 4">CGMCC 1.15824</strain>
    </source>
</reference>
<sequence>MEVTDYELFEIPPGLLFLKLTTSDGETGWGEPTNLPYSRTVKAATTEVMEKYLLGEDPLRIGDHWQAMYRGGYHRDGPILMSAIAGIEQALWDIKGNHYGAPVYEFLGGQCRDRVRVYQRIGGDRPEHIASEAERAVEEGFSAVKIDATERLAHIDAPAVTDHVRQRVEAVQEAVGDEVGVCVDFRGRASKTMARRLVTHLEPYDLLFVEEPLRPEDIASFPDLARHTATPLAIGERLYSRWDFKPLLDTELVDVVQPDISRAGGISESMRIAQMAETSGAAVSQIRPRSPLALAATIQVSASIPNHLIHDYGFPGQEEVHDYFDYSAFSLEDGYVNIPDGPGLNVDIDEDRVRELDAIEVDQPYPLRRHPDGSVAEF</sequence>
<dbReference type="InterPro" id="IPR034593">
    <property type="entry name" value="DgoD-like"/>
</dbReference>
<dbReference type="EC" id="4.2.1.6" evidence="3"/>
<dbReference type="PANTHER" id="PTHR48080:SF2">
    <property type="entry name" value="D-GALACTONATE DEHYDRATASE"/>
    <property type="match status" value="1"/>
</dbReference>
<dbReference type="GO" id="GO:0008869">
    <property type="term" value="F:galactonate dehydratase activity"/>
    <property type="evidence" value="ECO:0007669"/>
    <property type="project" value="UniProtKB-EC"/>
</dbReference>
<dbReference type="InterPro" id="IPR029017">
    <property type="entry name" value="Enolase-like_N"/>
</dbReference>
<dbReference type="SFLD" id="SFLDS00001">
    <property type="entry name" value="Enolase"/>
    <property type="match status" value="1"/>
</dbReference>
<dbReference type="Gene3D" id="3.30.390.10">
    <property type="entry name" value="Enolase-like, N-terminal domain"/>
    <property type="match status" value="1"/>
</dbReference>